<keyword evidence="6 10" id="KW-1133">Transmembrane helix</keyword>
<dbReference type="AlphaFoldDB" id="A0AAV2NDX4"/>
<feature type="transmembrane region" description="Helical" evidence="10">
    <location>
        <begin position="134"/>
        <end position="151"/>
    </location>
</feature>
<evidence type="ECO:0000313" key="12">
    <source>
        <dbReference type="Proteomes" id="UP001497644"/>
    </source>
</evidence>
<organism evidence="11 12">
    <name type="scientific">Lasius platythorax</name>
    <dbReference type="NCBI Taxonomy" id="488582"/>
    <lineage>
        <taxon>Eukaryota</taxon>
        <taxon>Metazoa</taxon>
        <taxon>Ecdysozoa</taxon>
        <taxon>Arthropoda</taxon>
        <taxon>Hexapoda</taxon>
        <taxon>Insecta</taxon>
        <taxon>Pterygota</taxon>
        <taxon>Neoptera</taxon>
        <taxon>Endopterygota</taxon>
        <taxon>Hymenoptera</taxon>
        <taxon>Apocrita</taxon>
        <taxon>Aculeata</taxon>
        <taxon>Formicoidea</taxon>
        <taxon>Formicidae</taxon>
        <taxon>Formicinae</taxon>
        <taxon>Lasius</taxon>
        <taxon>Lasius</taxon>
    </lineage>
</organism>
<keyword evidence="8 10" id="KW-0675">Receptor</keyword>
<dbReference type="EMBL" id="OZ034836">
    <property type="protein sequence ID" value="CAL1677727.1"/>
    <property type="molecule type" value="Genomic_DNA"/>
</dbReference>
<evidence type="ECO:0000256" key="1">
    <source>
        <dbReference type="ARBA" id="ARBA00004651"/>
    </source>
</evidence>
<feature type="transmembrane region" description="Helical" evidence="10">
    <location>
        <begin position="35"/>
        <end position="58"/>
    </location>
</feature>
<dbReference type="Proteomes" id="UP001497644">
    <property type="component" value="Chromosome 13"/>
</dbReference>
<keyword evidence="2" id="KW-1003">Cell membrane</keyword>
<protein>
    <recommendedName>
        <fullName evidence="10">Odorant receptor</fullName>
    </recommendedName>
</protein>
<sequence length="397" mass="45649">MDTPSDIFQSRQYKYNRILLSLLGQWPFQKGRDRWTAFVAVMFIGITQFISQALALVTLRGDLDATLECVAPLLVNCLCVVKLTNLICNQKKIKILLMHIQRDWQSWIIDSEFEILYKFAESGRSITIRYASGMYAFGSLFPLLAIIPKIIGRNLISNYSTRPVGFPYHVEYFVDLNKYYYPVLIHNYLTTAIRLTIIVASDTCVIILVQHCCALFSVIRYRLEHIRKSVEQDKELAFLEEDEKIYKNFVYCIRKHEDAIQFANCLETIYKNALFVEVGLIVSMMSLSALQATTDTLTPQLAIRHGGYIIAQLIHLFIVCWLGQQIIDHSDRVYTSIYQSEWYESSSKSRKLLNMIMLRSISPCTLTVGKIMVLSLPSFSAVVRASASYFTVLRSVR</sequence>
<comment type="similarity">
    <text evidence="10">Belongs to the insect chemoreceptor superfamily. Heteromeric odorant receptor channel (TC 1.A.69) family.</text>
</comment>
<feature type="transmembrane region" description="Helical" evidence="10">
    <location>
        <begin position="274"/>
        <end position="293"/>
    </location>
</feature>
<keyword evidence="3 10" id="KW-0716">Sensory transduction</keyword>
<evidence type="ECO:0000313" key="11">
    <source>
        <dbReference type="EMBL" id="CAL1677727.1"/>
    </source>
</evidence>
<keyword evidence="5 10" id="KW-0552">Olfaction</keyword>
<keyword evidence="7 10" id="KW-0472">Membrane</keyword>
<dbReference type="GO" id="GO:0005886">
    <property type="term" value="C:plasma membrane"/>
    <property type="evidence" value="ECO:0007669"/>
    <property type="project" value="UniProtKB-SubCell"/>
</dbReference>
<evidence type="ECO:0000256" key="9">
    <source>
        <dbReference type="ARBA" id="ARBA00023224"/>
    </source>
</evidence>
<evidence type="ECO:0000256" key="4">
    <source>
        <dbReference type="ARBA" id="ARBA00022692"/>
    </source>
</evidence>
<evidence type="ECO:0000256" key="3">
    <source>
        <dbReference type="ARBA" id="ARBA00022606"/>
    </source>
</evidence>
<feature type="transmembrane region" description="Helical" evidence="10">
    <location>
        <begin position="192"/>
        <end position="219"/>
    </location>
</feature>
<evidence type="ECO:0000256" key="10">
    <source>
        <dbReference type="RuleBase" id="RU351113"/>
    </source>
</evidence>
<evidence type="ECO:0000256" key="8">
    <source>
        <dbReference type="ARBA" id="ARBA00023170"/>
    </source>
</evidence>
<dbReference type="PANTHER" id="PTHR21137:SF35">
    <property type="entry name" value="ODORANT RECEPTOR 19A-RELATED"/>
    <property type="match status" value="1"/>
</dbReference>
<keyword evidence="12" id="KW-1185">Reference proteome</keyword>
<gene>
    <name evidence="11" type="ORF">LPLAT_LOCUS3703</name>
</gene>
<reference evidence="11" key="1">
    <citation type="submission" date="2024-04" db="EMBL/GenBank/DDBJ databases">
        <authorList>
            <consortium name="Molecular Ecology Group"/>
        </authorList>
    </citation>
    <scope>NUCLEOTIDE SEQUENCE</scope>
</reference>
<evidence type="ECO:0000256" key="2">
    <source>
        <dbReference type="ARBA" id="ARBA00022475"/>
    </source>
</evidence>
<name>A0AAV2NDX4_9HYME</name>
<comment type="subcellular location">
    <subcellularLocation>
        <location evidence="1 10">Cell membrane</location>
        <topology evidence="1 10">Multi-pass membrane protein</topology>
    </subcellularLocation>
</comment>
<evidence type="ECO:0000256" key="7">
    <source>
        <dbReference type="ARBA" id="ARBA00023136"/>
    </source>
</evidence>
<feature type="transmembrane region" description="Helical" evidence="10">
    <location>
        <begin position="305"/>
        <end position="323"/>
    </location>
</feature>
<accession>A0AAV2NDX4</accession>
<keyword evidence="4 10" id="KW-0812">Transmembrane</keyword>
<keyword evidence="9 10" id="KW-0807">Transducer</keyword>
<dbReference type="GO" id="GO:0007165">
    <property type="term" value="P:signal transduction"/>
    <property type="evidence" value="ECO:0007669"/>
    <property type="project" value="UniProtKB-KW"/>
</dbReference>
<proteinExistence type="inferred from homology"/>
<evidence type="ECO:0000256" key="6">
    <source>
        <dbReference type="ARBA" id="ARBA00022989"/>
    </source>
</evidence>
<evidence type="ECO:0000256" key="5">
    <source>
        <dbReference type="ARBA" id="ARBA00022725"/>
    </source>
</evidence>
<dbReference type="InterPro" id="IPR004117">
    <property type="entry name" value="7tm6_olfct_rcpt"/>
</dbReference>
<dbReference type="Pfam" id="PF02949">
    <property type="entry name" value="7tm_6"/>
    <property type="match status" value="1"/>
</dbReference>
<dbReference type="PANTHER" id="PTHR21137">
    <property type="entry name" value="ODORANT RECEPTOR"/>
    <property type="match status" value="1"/>
</dbReference>
<dbReference type="GO" id="GO:0005549">
    <property type="term" value="F:odorant binding"/>
    <property type="evidence" value="ECO:0007669"/>
    <property type="project" value="InterPro"/>
</dbReference>
<dbReference type="GO" id="GO:0004984">
    <property type="term" value="F:olfactory receptor activity"/>
    <property type="evidence" value="ECO:0007669"/>
    <property type="project" value="InterPro"/>
</dbReference>
<comment type="caution">
    <text evidence="10">Lacks conserved residue(s) required for the propagation of feature annotation.</text>
</comment>